<reference evidence="2" key="1">
    <citation type="submission" date="2018-05" db="EMBL/GenBank/DDBJ databases">
        <authorList>
            <consortium name="NARMS: The National Antimicrobial Resistance Monitoring System"/>
        </authorList>
    </citation>
    <scope>NUCLEOTIDE SEQUENCE</scope>
    <source>
        <strain evidence="2">FSIS1609157</strain>
    </source>
</reference>
<evidence type="ECO:0000256" key="1">
    <source>
        <dbReference type="SAM" id="MobiDB-lite"/>
    </source>
</evidence>
<dbReference type="RefSeq" id="WP_052774768.1">
    <property type="nucleotide sequence ID" value="NZ_AANHVQ020000006.1"/>
</dbReference>
<evidence type="ECO:0000313" key="4">
    <source>
        <dbReference type="EMBL" id="EDB3182617.1"/>
    </source>
</evidence>
<evidence type="ECO:0000313" key="3">
    <source>
        <dbReference type="EMBL" id="EAK4245011.1"/>
    </source>
</evidence>
<reference evidence="4" key="3">
    <citation type="submission" date="2019-10" db="EMBL/GenBank/DDBJ databases">
        <authorList>
            <person name="Ashton P.M."/>
            <person name="Dallman T."/>
            <person name="Nair S."/>
            <person name="De Pinna E."/>
            <person name="Peters T."/>
            <person name="Grant K."/>
        </authorList>
    </citation>
    <scope>NUCLEOTIDE SEQUENCE</scope>
    <source>
        <strain evidence="4">814990</strain>
    </source>
</reference>
<comment type="caution">
    <text evidence="3">The sequence shown here is derived from an EMBL/GenBank/DDBJ whole genome shotgun (WGS) entry which is preliminary data.</text>
</comment>
<gene>
    <name evidence="2" type="ORF">BUK38_03085</name>
    <name evidence="3" type="ORF">CUJ71_05585</name>
    <name evidence="4" type="ORF">F9W89_04770</name>
</gene>
<organism evidence="3">
    <name type="scientific">Campylobacter coli</name>
    <dbReference type="NCBI Taxonomy" id="195"/>
    <lineage>
        <taxon>Bacteria</taxon>
        <taxon>Pseudomonadati</taxon>
        <taxon>Campylobacterota</taxon>
        <taxon>Epsilonproteobacteria</taxon>
        <taxon>Campylobacterales</taxon>
        <taxon>Campylobacteraceae</taxon>
        <taxon>Campylobacter</taxon>
    </lineage>
</organism>
<dbReference type="AlphaFoldDB" id="A0A5Y8R7K0"/>
<dbReference type="EMBL" id="AACGCR010000007">
    <property type="protein sequence ID" value="EAK4245011.1"/>
    <property type="molecule type" value="Genomic_DNA"/>
</dbReference>
<name>A0A5Y8R7K0_CAMCO</name>
<evidence type="ECO:0000313" key="2">
    <source>
        <dbReference type="EMBL" id="EAK2560509.1"/>
    </source>
</evidence>
<dbReference type="InterPro" id="IPR058078">
    <property type="entry name" value="Cj0814-like"/>
</dbReference>
<accession>A0A5Y8R7K0</accession>
<evidence type="ECO:0008006" key="5">
    <source>
        <dbReference type="Google" id="ProtNLM"/>
    </source>
</evidence>
<protein>
    <recommendedName>
        <fullName evidence="5">Flagellar biosynthesis protein FlgG</fullName>
    </recommendedName>
</protein>
<reference evidence="3" key="2">
    <citation type="submission" date="2018-06" db="EMBL/GenBank/DDBJ databases">
        <authorList>
            <consortium name="GenomeTrakr network: Whole genome sequencing for foodborne pathogen traceback"/>
        </authorList>
    </citation>
    <scope>NUCLEOTIDE SEQUENCE</scope>
    <source>
        <strain evidence="3">NC_C3417</strain>
    </source>
</reference>
<proteinExistence type="predicted"/>
<dbReference type="EMBL" id="AACERQ010000004">
    <property type="protein sequence ID" value="EAK2560509.1"/>
    <property type="molecule type" value="Genomic_DNA"/>
</dbReference>
<feature type="region of interest" description="Disordered" evidence="1">
    <location>
        <begin position="64"/>
        <end position="92"/>
    </location>
</feature>
<feature type="compositionally biased region" description="Low complexity" evidence="1">
    <location>
        <begin position="64"/>
        <end position="90"/>
    </location>
</feature>
<sequence length="453" mass="50585">MSIFSINDNSNYNSILSQSKANKESKENSKISFANAFLKQNASKLSDIESKNSQTLARSEVLSNNNALNNSSNSTNISNSSNTNLSINNATKTSSPNYDISSEFKNSIYTLKYKQADISTSTNTAYGYSVDKDGYMGSDFNKAAGLPEDFKIHKSTLDEIKKAAENEPYIADMKQYFGVSEYYTNIDMAETIKQYYNLFSNALGQSFPNDKTSFSEADINSMPKGYAINGIKSMDFNDPSNRMNITHLRDFSNSLISNVYKTPEQAKEADEIWLDSGCMIKGLSSETLGLSLEEIKNVSKGEDWQFNPDMSVYPQNEDGSYSKETLFMSFLKSQGGQPVESLKTTLNPKVEAYNRAMAKESFSGPAIHLDSIMTGKSDFKSFFRYWAERGIEEGDLYMYENNIPKESAMGNWALDAEIKQAIANGWKAKPSTINSYADSIMDRLNNLIGQTRV</sequence>
<dbReference type="EMBL" id="AALNCH010000004">
    <property type="protein sequence ID" value="EDB3182617.1"/>
    <property type="molecule type" value="Genomic_DNA"/>
</dbReference>
<dbReference type="KEGG" id="ccoo:ATE51_02016"/>
<dbReference type="NCBIfam" id="NF046095">
    <property type="entry name" value="flg_dep_Cj0814"/>
    <property type="match status" value="1"/>
</dbReference>